<dbReference type="InterPro" id="IPR018309">
    <property type="entry name" value="Tscrpt_reg_PadR_C"/>
</dbReference>
<dbReference type="RefSeq" id="WP_342759107.1">
    <property type="nucleotide sequence ID" value="NZ_CP146256.1"/>
</dbReference>
<proteinExistence type="predicted"/>
<dbReference type="PANTHER" id="PTHR43252:SF2">
    <property type="entry name" value="TRANSCRIPTION REGULATOR, PADR-LIKE FAMILY"/>
    <property type="match status" value="1"/>
</dbReference>
<feature type="domain" description="Transcription regulator PadR N-terminal" evidence="1">
    <location>
        <begin position="7"/>
        <end position="80"/>
    </location>
</feature>
<name>A0ABZ3F229_9FIRM</name>
<keyword evidence="4" id="KW-1185">Reference proteome</keyword>
<dbReference type="PANTHER" id="PTHR43252">
    <property type="entry name" value="TRANSCRIPTIONAL REGULATOR YQJI"/>
    <property type="match status" value="1"/>
</dbReference>
<protein>
    <submittedName>
        <fullName evidence="3">PadR family transcriptional regulator</fullName>
    </submittedName>
</protein>
<dbReference type="InterPro" id="IPR036388">
    <property type="entry name" value="WH-like_DNA-bd_sf"/>
</dbReference>
<evidence type="ECO:0000259" key="2">
    <source>
        <dbReference type="Pfam" id="PF10400"/>
    </source>
</evidence>
<reference evidence="3 4" key="1">
    <citation type="submission" date="2024-02" db="EMBL/GenBank/DDBJ databases">
        <title>Bacterial strain from lacustrine sediment.</title>
        <authorList>
            <person name="Petit C."/>
            <person name="Fadhlaoui K."/>
        </authorList>
    </citation>
    <scope>NUCLEOTIDE SEQUENCE [LARGE SCALE GENOMIC DNA]</scope>
    <source>
        <strain evidence="3 4">IPX-CK</strain>
    </source>
</reference>
<evidence type="ECO:0000313" key="3">
    <source>
        <dbReference type="EMBL" id="XAH75541.1"/>
    </source>
</evidence>
<evidence type="ECO:0000313" key="4">
    <source>
        <dbReference type="Proteomes" id="UP001451571"/>
    </source>
</evidence>
<dbReference type="SUPFAM" id="SSF46785">
    <property type="entry name" value="Winged helix' DNA-binding domain"/>
    <property type="match status" value="1"/>
</dbReference>
<accession>A0ABZ3F229</accession>
<dbReference type="InterPro" id="IPR036390">
    <property type="entry name" value="WH_DNA-bd_sf"/>
</dbReference>
<dbReference type="Pfam" id="PF03551">
    <property type="entry name" value="PadR"/>
    <property type="match status" value="1"/>
</dbReference>
<dbReference type="EMBL" id="CP146256">
    <property type="protein sequence ID" value="XAH75541.1"/>
    <property type="molecule type" value="Genomic_DNA"/>
</dbReference>
<organism evidence="3 4">
    <name type="scientific">Kineothrix sedimenti</name>
    <dbReference type="NCBI Taxonomy" id="3123317"/>
    <lineage>
        <taxon>Bacteria</taxon>
        <taxon>Bacillati</taxon>
        <taxon>Bacillota</taxon>
        <taxon>Clostridia</taxon>
        <taxon>Lachnospirales</taxon>
        <taxon>Lachnospiraceae</taxon>
        <taxon>Kineothrix</taxon>
    </lineage>
</organism>
<dbReference type="Gene3D" id="6.10.140.190">
    <property type="match status" value="1"/>
</dbReference>
<dbReference type="Gene3D" id="1.10.10.10">
    <property type="entry name" value="Winged helix-like DNA-binding domain superfamily/Winged helix DNA-binding domain"/>
    <property type="match status" value="1"/>
</dbReference>
<feature type="domain" description="Transcription regulator PadR C-terminal" evidence="2">
    <location>
        <begin position="96"/>
        <end position="182"/>
    </location>
</feature>
<evidence type="ECO:0000259" key="1">
    <source>
        <dbReference type="Pfam" id="PF03551"/>
    </source>
</evidence>
<dbReference type="Proteomes" id="UP001451571">
    <property type="component" value="Chromosome"/>
</dbReference>
<dbReference type="InterPro" id="IPR005149">
    <property type="entry name" value="Tscrpt_reg_PadR_N"/>
</dbReference>
<gene>
    <name evidence="3" type="ORF">V6984_07215</name>
</gene>
<sequence>MSLKHGLLGLLNYGSMTGYELDKAFKASLSFFWQAKTSQVYRELDAMERRGWLTSERIMQTEKPNKRVYTITDSGKEELACWLSLPEADIADAMRVKSAFLIRVFFAGETNIEQSLDMLRAYRDKCLESRKSLRAAHTASEEYGAVVGDKRKAAFWELSILYGEAFYDASLDWAEKAITILEDRGL</sequence>
<dbReference type="Pfam" id="PF10400">
    <property type="entry name" value="Vir_act_alpha_C"/>
    <property type="match status" value="1"/>
</dbReference>